<dbReference type="PROSITE" id="PS50820">
    <property type="entry name" value="LCCL"/>
    <property type="match status" value="1"/>
</dbReference>
<gene>
    <name evidence="4" type="ORF">P153DRAFT_425982</name>
</gene>
<dbReference type="Gene3D" id="2.170.130.20">
    <property type="entry name" value="LCCL-like domain"/>
    <property type="match status" value="1"/>
</dbReference>
<evidence type="ECO:0000259" key="3">
    <source>
        <dbReference type="PROSITE" id="PS50820"/>
    </source>
</evidence>
<keyword evidence="2" id="KW-1133">Transmembrane helix</keyword>
<evidence type="ECO:0000313" key="4">
    <source>
        <dbReference type="EMBL" id="KAF2124923.1"/>
    </source>
</evidence>
<proteinExistence type="predicted"/>
<feature type="transmembrane region" description="Helical" evidence="2">
    <location>
        <begin position="266"/>
        <end position="299"/>
    </location>
</feature>
<feature type="transmembrane region" description="Helical" evidence="2">
    <location>
        <begin position="356"/>
        <end position="374"/>
    </location>
</feature>
<reference evidence="4" key="1">
    <citation type="journal article" date="2020" name="Stud. Mycol.">
        <title>101 Dothideomycetes genomes: a test case for predicting lifestyles and emergence of pathogens.</title>
        <authorList>
            <person name="Haridas S."/>
            <person name="Albert R."/>
            <person name="Binder M."/>
            <person name="Bloem J."/>
            <person name="Labutti K."/>
            <person name="Salamov A."/>
            <person name="Andreopoulos B."/>
            <person name="Baker S."/>
            <person name="Barry K."/>
            <person name="Bills G."/>
            <person name="Bluhm B."/>
            <person name="Cannon C."/>
            <person name="Castanera R."/>
            <person name="Culley D."/>
            <person name="Daum C."/>
            <person name="Ezra D."/>
            <person name="Gonzalez J."/>
            <person name="Henrissat B."/>
            <person name="Kuo A."/>
            <person name="Liang C."/>
            <person name="Lipzen A."/>
            <person name="Lutzoni F."/>
            <person name="Magnuson J."/>
            <person name="Mondo S."/>
            <person name="Nolan M."/>
            <person name="Ohm R."/>
            <person name="Pangilinan J."/>
            <person name="Park H.-J."/>
            <person name="Ramirez L."/>
            <person name="Alfaro M."/>
            <person name="Sun H."/>
            <person name="Tritt A."/>
            <person name="Yoshinaga Y."/>
            <person name="Zwiers L.-H."/>
            <person name="Turgeon B."/>
            <person name="Goodwin S."/>
            <person name="Spatafora J."/>
            <person name="Crous P."/>
            <person name="Grigoriev I."/>
        </authorList>
    </citation>
    <scope>NUCLEOTIDE SEQUENCE</scope>
    <source>
        <strain evidence="4">CBS 119687</strain>
    </source>
</reference>
<keyword evidence="5" id="KW-1185">Reference proteome</keyword>
<dbReference type="InterPro" id="IPR051957">
    <property type="entry name" value="CRISP-LCCL_domain"/>
</dbReference>
<dbReference type="SUPFAM" id="SSF69848">
    <property type="entry name" value="LCCL domain"/>
    <property type="match status" value="1"/>
</dbReference>
<dbReference type="OrthoDB" id="441660at2759"/>
<feature type="domain" description="LCCL" evidence="3">
    <location>
        <begin position="185"/>
        <end position="237"/>
    </location>
</feature>
<dbReference type="SMART" id="SM00603">
    <property type="entry name" value="LCCL"/>
    <property type="match status" value="1"/>
</dbReference>
<feature type="transmembrane region" description="Helical" evidence="2">
    <location>
        <begin position="422"/>
        <end position="445"/>
    </location>
</feature>
<name>A0A6A6A180_9PLEO</name>
<feature type="transmembrane region" description="Helical" evidence="2">
    <location>
        <begin position="394"/>
        <end position="416"/>
    </location>
</feature>
<dbReference type="PANTHER" id="PTHR31331:SF8">
    <property type="entry name" value="LCCL DOMAIN PROTEIN (AFU_ORTHOLOGUE AFUA_5G02970)"/>
    <property type="match status" value="1"/>
</dbReference>
<evidence type="ECO:0000256" key="2">
    <source>
        <dbReference type="SAM" id="Phobius"/>
    </source>
</evidence>
<feature type="transmembrane region" description="Helical" evidence="2">
    <location>
        <begin position="92"/>
        <end position="110"/>
    </location>
</feature>
<feature type="region of interest" description="Disordered" evidence="1">
    <location>
        <begin position="1"/>
        <end position="21"/>
    </location>
</feature>
<dbReference type="Pfam" id="PF03815">
    <property type="entry name" value="LCCL"/>
    <property type="match status" value="1"/>
</dbReference>
<dbReference type="AlphaFoldDB" id="A0A6A6A180"/>
<accession>A0A6A6A180</accession>
<sequence>MQPTSDTYHDESDDTPSSNADVEAQSLLHEELGFEDNVPLTRETRTRKRGIFGFLEGPSPPRVQVIRPFFPGIQEKPEKLIARWCPSKTRKITLLAAVLTIWFIVFASFLTSELPIPDGTGEYVQTLSCTDTLWRRKNECGIDGIDCRPFSNTTYAFRCPAKCRDVRVLNPRVIGPLEVNYRPLVVGSGPYRGDSFICGSALHAGVVSESQGGCGRLRTVGTHSGFASTARHGIESIPFDSYFPVSFTVEADGAFTCPSDPRSPLLFLSLLVTALLSVFSSTPTIFYPIFILTFTHVAFISDPPSTHTPTPTTLPDHTSLFARRLLPALFTAAILYKTTIRKTLLNLAAPLEKTTLWLGGLWIGALSNYTFEWIPISRLTAHDLAQQPGAKVALALILISLVFIIAGQVYFFWLAGRLPRYLALYALFVAGILIAVALPGVELRIHHYILALLLLPGTAMQNRASLLYQGILLGLFINGVARWDFDAVLQTSDALRGDARLDSPVPPVFEPRVDGATALFSWDGARGEGVQGLSVLVNDVERFRGFYEDGALREWAWVRGGGGDEYFRFAYLGEGGTGDYSGVGVWAGGGSWMFPKNTPTKENIA</sequence>
<dbReference type="GeneID" id="54413012"/>
<evidence type="ECO:0000256" key="1">
    <source>
        <dbReference type="SAM" id="MobiDB-lite"/>
    </source>
</evidence>
<dbReference type="InterPro" id="IPR004043">
    <property type="entry name" value="LCCL"/>
</dbReference>
<dbReference type="Proteomes" id="UP000799771">
    <property type="component" value="Unassembled WGS sequence"/>
</dbReference>
<keyword evidence="2" id="KW-0472">Membrane</keyword>
<dbReference type="RefSeq" id="XP_033519316.1">
    <property type="nucleotide sequence ID" value="XM_033672580.1"/>
</dbReference>
<evidence type="ECO:0000313" key="5">
    <source>
        <dbReference type="Proteomes" id="UP000799771"/>
    </source>
</evidence>
<protein>
    <recommendedName>
        <fullName evidence="3">LCCL domain-containing protein</fullName>
    </recommendedName>
</protein>
<dbReference type="EMBL" id="ML977517">
    <property type="protein sequence ID" value="KAF2124923.1"/>
    <property type="molecule type" value="Genomic_DNA"/>
</dbReference>
<dbReference type="PANTHER" id="PTHR31331">
    <property type="entry name" value="LCCL DOMAIN PROTEIN (AFU_ORTHOLOGUE AFUA_5G08630)"/>
    <property type="match status" value="1"/>
</dbReference>
<dbReference type="InterPro" id="IPR036609">
    <property type="entry name" value="LCCL_sf"/>
</dbReference>
<keyword evidence="2" id="KW-0812">Transmembrane</keyword>
<organism evidence="4 5">
    <name type="scientific">Dothidotthia symphoricarpi CBS 119687</name>
    <dbReference type="NCBI Taxonomy" id="1392245"/>
    <lineage>
        <taxon>Eukaryota</taxon>
        <taxon>Fungi</taxon>
        <taxon>Dikarya</taxon>
        <taxon>Ascomycota</taxon>
        <taxon>Pezizomycotina</taxon>
        <taxon>Dothideomycetes</taxon>
        <taxon>Pleosporomycetidae</taxon>
        <taxon>Pleosporales</taxon>
        <taxon>Dothidotthiaceae</taxon>
        <taxon>Dothidotthia</taxon>
    </lineage>
</organism>